<dbReference type="EMBL" id="JBHSJH010000002">
    <property type="protein sequence ID" value="MFC4892228.1"/>
    <property type="molecule type" value="Genomic_DNA"/>
</dbReference>
<dbReference type="Gene3D" id="3.30.1330.10">
    <property type="entry name" value="PurM-like, N-terminal domain"/>
    <property type="match status" value="1"/>
</dbReference>
<evidence type="ECO:0000259" key="2">
    <source>
        <dbReference type="Pfam" id="PF00586"/>
    </source>
</evidence>
<name>A0ABV9TCC6_9GAMM</name>
<dbReference type="PANTHER" id="PTHR30303">
    <property type="entry name" value="HYDROGENASE ISOENZYMES FORMATION PROTEIN HYPE"/>
    <property type="match status" value="1"/>
</dbReference>
<dbReference type="InterPro" id="IPR036921">
    <property type="entry name" value="PurM-like_N_sf"/>
</dbReference>
<dbReference type="Pfam" id="PF00586">
    <property type="entry name" value="AIRS"/>
    <property type="match status" value="1"/>
</dbReference>
<dbReference type="Proteomes" id="UP001595926">
    <property type="component" value="Unassembled WGS sequence"/>
</dbReference>
<keyword evidence="5" id="KW-1185">Reference proteome</keyword>
<evidence type="ECO:0000259" key="3">
    <source>
        <dbReference type="Pfam" id="PF02769"/>
    </source>
</evidence>
<dbReference type="InterPro" id="IPR016188">
    <property type="entry name" value="PurM-like_N"/>
</dbReference>
<dbReference type="InterPro" id="IPR011854">
    <property type="entry name" value="HypE"/>
</dbReference>
<dbReference type="RefSeq" id="WP_119329649.1">
    <property type="nucleotide sequence ID" value="NZ_JBHSJH010000002.1"/>
</dbReference>
<organism evidence="4 5">
    <name type="scientific">Pseudofrancisella aestuarii</name>
    <dbReference type="NCBI Taxonomy" id="2670347"/>
    <lineage>
        <taxon>Bacteria</taxon>
        <taxon>Pseudomonadati</taxon>
        <taxon>Pseudomonadota</taxon>
        <taxon>Gammaproteobacteria</taxon>
        <taxon>Thiotrichales</taxon>
        <taxon>Francisellaceae</taxon>
        <taxon>Pseudofrancisella</taxon>
    </lineage>
</organism>
<evidence type="ECO:0000313" key="4">
    <source>
        <dbReference type="EMBL" id="MFC4892228.1"/>
    </source>
</evidence>
<dbReference type="Gene3D" id="3.90.650.10">
    <property type="entry name" value="PurM-like C-terminal domain"/>
    <property type="match status" value="1"/>
</dbReference>
<feature type="domain" description="PurM-like N-terminal" evidence="2">
    <location>
        <begin position="44"/>
        <end position="156"/>
    </location>
</feature>
<dbReference type="PIRSF" id="PIRSF005644">
    <property type="entry name" value="Hdrgns_mtr_HypE"/>
    <property type="match status" value="1"/>
</dbReference>
<reference evidence="5" key="1">
    <citation type="journal article" date="2019" name="Int. J. Syst. Evol. Microbiol.">
        <title>The Global Catalogue of Microorganisms (GCM) 10K type strain sequencing project: providing services to taxonomists for standard genome sequencing and annotation.</title>
        <authorList>
            <consortium name="The Broad Institute Genomics Platform"/>
            <consortium name="The Broad Institute Genome Sequencing Center for Infectious Disease"/>
            <person name="Wu L."/>
            <person name="Ma J."/>
        </authorList>
    </citation>
    <scope>NUCLEOTIDE SEQUENCE [LARGE SCALE GENOMIC DNA]</scope>
    <source>
        <strain evidence="5">CGMCC 1.13718</strain>
    </source>
</reference>
<sequence>MAVKLNFKSGVVDLSMGSGGRSTHKLIEQLMKKYFDNEYLGQSEDQAILPQINGKVAMTTDSYVITPYIFPGGNIGELAVNGTVNDLVVGGAKPLYISVGLILEEGLPLKDLKEIVISIAKAAENAGVFLVTGDTKVVEKGKGDGIFINTTGIGVVNENFVTREILAPGDKIIINGSIGDHGVAVMSKRPGLSFDCDVKSDTASLSDLIDSLYKNDCSIKAMRDPTRGGIGATLNEWADKYKIGINIQEESLPISEEVSSACELLGLDPLFIANEGKVLIACKSDQAEKILDCLKKHPLGSQAQIIATVEEANSQVVMTTAFGGRRRVDWLSGEQLPRIC</sequence>
<feature type="domain" description="PurM-like C-terminal" evidence="3">
    <location>
        <begin position="168"/>
        <end position="317"/>
    </location>
</feature>
<dbReference type="Pfam" id="PF02769">
    <property type="entry name" value="AIRS_C"/>
    <property type="match status" value="1"/>
</dbReference>
<evidence type="ECO:0000313" key="5">
    <source>
        <dbReference type="Proteomes" id="UP001595926"/>
    </source>
</evidence>
<dbReference type="PANTHER" id="PTHR30303:SF0">
    <property type="entry name" value="CARBAMOYL DEHYDRATASE HYPE"/>
    <property type="match status" value="1"/>
</dbReference>
<dbReference type="SUPFAM" id="SSF56042">
    <property type="entry name" value="PurM C-terminal domain-like"/>
    <property type="match status" value="1"/>
</dbReference>
<dbReference type="NCBIfam" id="TIGR02124">
    <property type="entry name" value="hypE"/>
    <property type="match status" value="1"/>
</dbReference>
<protein>
    <submittedName>
        <fullName evidence="4">Hydrogenase expression/formation protein HypE</fullName>
    </submittedName>
</protein>
<gene>
    <name evidence="4" type="primary">hypE</name>
    <name evidence="4" type="ORF">ACFPDQ_04105</name>
</gene>
<dbReference type="CDD" id="cd02197">
    <property type="entry name" value="HypE"/>
    <property type="match status" value="1"/>
</dbReference>
<comment type="similarity">
    <text evidence="1">Belongs to the HypE family.</text>
</comment>
<dbReference type="InterPro" id="IPR010918">
    <property type="entry name" value="PurM-like_C_dom"/>
</dbReference>
<proteinExistence type="inferred from homology"/>
<dbReference type="InterPro" id="IPR036676">
    <property type="entry name" value="PurM-like_C_sf"/>
</dbReference>
<comment type="caution">
    <text evidence="4">The sequence shown here is derived from an EMBL/GenBank/DDBJ whole genome shotgun (WGS) entry which is preliminary data.</text>
</comment>
<evidence type="ECO:0000256" key="1">
    <source>
        <dbReference type="ARBA" id="ARBA00006243"/>
    </source>
</evidence>
<dbReference type="SUPFAM" id="SSF55326">
    <property type="entry name" value="PurM N-terminal domain-like"/>
    <property type="match status" value="1"/>
</dbReference>
<accession>A0ABV9TCC6</accession>